<protein>
    <recommendedName>
        <fullName evidence="1">Phosphatidylglycerol/phosphatidylinositol transfer protein</fullName>
    </recommendedName>
</protein>
<dbReference type="Pfam" id="PF02221">
    <property type="entry name" value="E1_DerP2_DerF2"/>
    <property type="match status" value="1"/>
</dbReference>
<dbReference type="SUPFAM" id="SSF81296">
    <property type="entry name" value="E set domains"/>
    <property type="match status" value="1"/>
</dbReference>
<evidence type="ECO:0000256" key="1">
    <source>
        <dbReference type="ARBA" id="ARBA00016056"/>
    </source>
</evidence>
<dbReference type="InterPro" id="IPR003172">
    <property type="entry name" value="ML_dom"/>
</dbReference>
<keyword evidence="4" id="KW-1185">Reference proteome</keyword>
<comment type="caution">
    <text evidence="3">The sequence shown here is derived from an EMBL/GenBank/DDBJ whole genome shotgun (WGS) entry which is preliminary data.</text>
</comment>
<evidence type="ECO:0000313" key="4">
    <source>
        <dbReference type="Proteomes" id="UP000234323"/>
    </source>
</evidence>
<organism evidence="3 4">
    <name type="scientific">Rhizophagus irregularis</name>
    <dbReference type="NCBI Taxonomy" id="588596"/>
    <lineage>
        <taxon>Eukaryota</taxon>
        <taxon>Fungi</taxon>
        <taxon>Fungi incertae sedis</taxon>
        <taxon>Mucoromycota</taxon>
        <taxon>Glomeromycotina</taxon>
        <taxon>Glomeromycetes</taxon>
        <taxon>Glomerales</taxon>
        <taxon>Glomeraceae</taxon>
        <taxon>Rhizophagus</taxon>
    </lineage>
</organism>
<dbReference type="VEuPathDB" id="FungiDB:FUN_005431"/>
<evidence type="ECO:0000313" key="3">
    <source>
        <dbReference type="EMBL" id="PKY54539.1"/>
    </source>
</evidence>
<name>A0A2I1H6N7_9GLOM</name>
<gene>
    <name evidence="3" type="ORF">RhiirA4_473403</name>
</gene>
<dbReference type="EMBL" id="LLXI01001629">
    <property type="protein sequence ID" value="PKY54539.1"/>
    <property type="molecule type" value="Genomic_DNA"/>
</dbReference>
<evidence type="ECO:0000259" key="2">
    <source>
        <dbReference type="Pfam" id="PF02221"/>
    </source>
</evidence>
<feature type="domain" description="MD-2-related lipid-recognition" evidence="2">
    <location>
        <begin position="2"/>
        <end position="90"/>
    </location>
</feature>
<dbReference type="Gene3D" id="2.60.40.770">
    <property type="match status" value="1"/>
</dbReference>
<sequence>TPDPIVAGTEETFVIKGKMKKDIVTGDFLGIAFIDAEQPTGFPFIIVDICSLSGVTCPIKAGTAFSTFSTTQKLTAPKELPTSYIIDIRIGHEQRPNIEPIACAIAFQKQLFSM</sequence>
<feature type="non-terminal residue" evidence="3">
    <location>
        <position position="1"/>
    </location>
</feature>
<dbReference type="InterPro" id="IPR014756">
    <property type="entry name" value="Ig_E-set"/>
</dbReference>
<reference evidence="3 4" key="1">
    <citation type="submission" date="2015-10" db="EMBL/GenBank/DDBJ databases">
        <title>Genome analyses suggest a sexual origin of heterokaryosis in a supposedly ancient asexual fungus.</title>
        <authorList>
            <person name="Ropars J."/>
            <person name="Sedzielewska K."/>
            <person name="Noel J."/>
            <person name="Charron P."/>
            <person name="Farinelli L."/>
            <person name="Marton T."/>
            <person name="Kruger M."/>
            <person name="Pelin A."/>
            <person name="Brachmann A."/>
            <person name="Corradi N."/>
        </authorList>
    </citation>
    <scope>NUCLEOTIDE SEQUENCE [LARGE SCALE GENOMIC DNA]</scope>
    <source>
        <strain evidence="3 4">A4</strain>
    </source>
</reference>
<dbReference type="AlphaFoldDB" id="A0A2I1H6N7"/>
<accession>A0A2I1H6N7</accession>
<proteinExistence type="predicted"/>
<dbReference type="Proteomes" id="UP000234323">
    <property type="component" value="Unassembled WGS sequence"/>
</dbReference>